<keyword evidence="1" id="KW-1133">Transmembrane helix</keyword>
<dbReference type="OrthoDB" id="9827051at2"/>
<dbReference type="Proteomes" id="UP000266441">
    <property type="component" value="Unassembled WGS sequence"/>
</dbReference>
<keyword evidence="1" id="KW-0472">Membrane</keyword>
<dbReference type="EMBL" id="QWET01000005">
    <property type="protein sequence ID" value="RIH65793.1"/>
    <property type="molecule type" value="Genomic_DNA"/>
</dbReference>
<proteinExistence type="predicted"/>
<dbReference type="AlphaFoldDB" id="A0A399D2W7"/>
<protein>
    <submittedName>
        <fullName evidence="2">Uncharacterized protein</fullName>
    </submittedName>
</protein>
<gene>
    <name evidence="2" type="ORF">D1164_09075</name>
</gene>
<organism evidence="2 3">
    <name type="scientific">Mariniphaga sediminis</name>
    <dbReference type="NCBI Taxonomy" id="1628158"/>
    <lineage>
        <taxon>Bacteria</taxon>
        <taxon>Pseudomonadati</taxon>
        <taxon>Bacteroidota</taxon>
        <taxon>Bacteroidia</taxon>
        <taxon>Marinilabiliales</taxon>
        <taxon>Prolixibacteraceae</taxon>
        <taxon>Mariniphaga</taxon>
    </lineage>
</organism>
<feature type="transmembrane region" description="Helical" evidence="1">
    <location>
        <begin position="6"/>
        <end position="24"/>
    </location>
</feature>
<name>A0A399D2W7_9BACT</name>
<evidence type="ECO:0000256" key="1">
    <source>
        <dbReference type="SAM" id="Phobius"/>
    </source>
</evidence>
<evidence type="ECO:0000313" key="3">
    <source>
        <dbReference type="Proteomes" id="UP000266441"/>
    </source>
</evidence>
<keyword evidence="3" id="KW-1185">Reference proteome</keyword>
<evidence type="ECO:0000313" key="2">
    <source>
        <dbReference type="EMBL" id="RIH65793.1"/>
    </source>
</evidence>
<comment type="caution">
    <text evidence="2">The sequence shown here is derived from an EMBL/GenBank/DDBJ whole genome shotgun (WGS) entry which is preliminary data.</text>
</comment>
<keyword evidence="1" id="KW-0812">Transmembrane</keyword>
<accession>A0A399D2W7</accession>
<reference evidence="2 3" key="1">
    <citation type="journal article" date="2015" name="Int. J. Syst. Evol. Microbiol.">
        <title>Mariniphaga sediminis sp. nov., isolated from coastal sediment.</title>
        <authorList>
            <person name="Wang F.Q."/>
            <person name="Shen Q.Y."/>
            <person name="Chen G.J."/>
            <person name="Du Z.J."/>
        </authorList>
    </citation>
    <scope>NUCLEOTIDE SEQUENCE [LARGE SCALE GENOMIC DNA]</scope>
    <source>
        <strain evidence="2 3">SY21</strain>
    </source>
</reference>
<dbReference type="RefSeq" id="WP_119349635.1">
    <property type="nucleotide sequence ID" value="NZ_QWET01000005.1"/>
</dbReference>
<sequence>MDTFDLTISIFFIIAVGGILYLVLRDPVYMFKSLLRGLKTDGNGKAKILFFPVWAPVWLIDKVFGLKLYINEFEEASQPVHVSFSEYDKYIIINTTGFKNIESVLHAFENDYDPVAFNYRLNNSKINISELNGTLILKLGDEIDFNSFNNLVHYLDNAAPPGKVYNVKGILIHKNKRSHSYFIFNDPAFPIKLIGKTYTNKKIYVDINPGGELNDTIYQNSNMDYFKNFDFDKFENETYRLKFNELNLRPGITEYL</sequence>